<evidence type="ECO:0000313" key="1">
    <source>
        <dbReference type="EMBL" id="RZU32362.1"/>
    </source>
</evidence>
<dbReference type="Proteomes" id="UP000292507">
    <property type="component" value="Unassembled WGS sequence"/>
</dbReference>
<protein>
    <submittedName>
        <fullName evidence="1">Uncharacterized protein</fullName>
    </submittedName>
</protein>
<dbReference type="EMBL" id="SHKV01000001">
    <property type="protein sequence ID" value="RZU32362.1"/>
    <property type="molecule type" value="Genomic_DNA"/>
</dbReference>
<dbReference type="AlphaFoldDB" id="A0A4Q7Y5Z5"/>
<comment type="caution">
    <text evidence="1">The sequence shown here is derived from an EMBL/GenBank/DDBJ whole genome shotgun (WGS) entry which is preliminary data.</text>
</comment>
<evidence type="ECO:0000313" key="2">
    <source>
        <dbReference type="Proteomes" id="UP000292507"/>
    </source>
</evidence>
<dbReference type="PROSITE" id="PS51318">
    <property type="entry name" value="TAT"/>
    <property type="match status" value="1"/>
</dbReference>
<accession>A0A4Q7Y5Z5</accession>
<dbReference type="InterPro" id="IPR006311">
    <property type="entry name" value="TAT_signal"/>
</dbReference>
<name>A0A4Q7Y5Z5_9ACTN</name>
<reference evidence="1 2" key="1">
    <citation type="submission" date="2019-02" db="EMBL/GenBank/DDBJ databases">
        <title>Sequencing the genomes of 1000 actinobacteria strains.</title>
        <authorList>
            <person name="Klenk H.-P."/>
        </authorList>
    </citation>
    <scope>NUCLEOTIDE SEQUENCE [LARGE SCALE GENOMIC DNA]</scope>
    <source>
        <strain evidence="1 2">DSM 44509</strain>
    </source>
</reference>
<gene>
    <name evidence="1" type="ORF">BKA19_2057</name>
</gene>
<dbReference type="RefSeq" id="WP_104530042.1">
    <property type="nucleotide sequence ID" value="NZ_POQT01000039.1"/>
</dbReference>
<proteinExistence type="predicted"/>
<keyword evidence="2" id="KW-1185">Reference proteome</keyword>
<sequence length="123" mass="12482">MSTELDDGRRRVARVVSAAGVVAGLLLLTHPDGVAAAVAPEFPRERLWIARVLGARLVAQHALVLAAPTAAAVRLSAAVDGLHAASMLPVLALPRYRRAALLTGGPAAASALAGRSAAASLPR</sequence>
<dbReference type="OrthoDB" id="5198262at2"/>
<organism evidence="1 2">
    <name type="scientific">Blastococcus saxobsidens</name>
    <dbReference type="NCBI Taxonomy" id="138336"/>
    <lineage>
        <taxon>Bacteria</taxon>
        <taxon>Bacillati</taxon>
        <taxon>Actinomycetota</taxon>
        <taxon>Actinomycetes</taxon>
        <taxon>Geodermatophilales</taxon>
        <taxon>Geodermatophilaceae</taxon>
        <taxon>Blastococcus</taxon>
    </lineage>
</organism>